<dbReference type="InterPro" id="IPR005531">
    <property type="entry name" value="Asp23"/>
</dbReference>
<evidence type="ECO:0000256" key="1">
    <source>
        <dbReference type="ARBA" id="ARBA00005721"/>
    </source>
</evidence>
<dbReference type="OrthoDB" id="9808942at2"/>
<accession>A0A1B1BGH6</accession>
<feature type="region of interest" description="Disordered" evidence="2">
    <location>
        <begin position="1"/>
        <end position="31"/>
    </location>
</feature>
<dbReference type="KEGG" id="cart:PA27867_0695"/>
<dbReference type="Proteomes" id="UP000092582">
    <property type="component" value="Chromosome 1"/>
</dbReference>
<organism evidence="3 4">
    <name type="scientific">Cryobacterium arcticum</name>
    <dbReference type="NCBI Taxonomy" id="670052"/>
    <lineage>
        <taxon>Bacteria</taxon>
        <taxon>Bacillati</taxon>
        <taxon>Actinomycetota</taxon>
        <taxon>Actinomycetes</taxon>
        <taxon>Micrococcales</taxon>
        <taxon>Microbacteriaceae</taxon>
        <taxon>Cryobacterium</taxon>
    </lineage>
</organism>
<evidence type="ECO:0000313" key="4">
    <source>
        <dbReference type="Proteomes" id="UP000092582"/>
    </source>
</evidence>
<feature type="compositionally biased region" description="Polar residues" evidence="2">
    <location>
        <begin position="1"/>
        <end position="16"/>
    </location>
</feature>
<name>A0A1B1BGH6_9MICO</name>
<sequence length="151" mass="15202">MNSISSDQPRSSTTLPASAGAVSDASAERVGEGETTIKDGVIAKVASLAVREVEGVHALGSVPTRALGAILDAVTSTDANPGVSIELDDDGVTVQIVLVAGYPVSLTALAGQVRSSVTRAIEGLVGMPVSAVNVTITDIYVAEEQVDNGVD</sequence>
<dbReference type="EMBL" id="CP016282">
    <property type="protein sequence ID" value="ANP71662.1"/>
    <property type="molecule type" value="Genomic_DNA"/>
</dbReference>
<gene>
    <name evidence="3" type="ORF">PA27867_0695</name>
</gene>
<reference evidence="3 4" key="1">
    <citation type="submission" date="2016-06" db="EMBL/GenBank/DDBJ databases">
        <title>Genome sequencing of Cryobacterium arcticum PAMC 27867.</title>
        <authorList>
            <person name="Lee J."/>
            <person name="Kim O.-S."/>
        </authorList>
    </citation>
    <scope>NUCLEOTIDE SEQUENCE [LARGE SCALE GENOMIC DNA]</scope>
    <source>
        <strain evidence="3 4">PAMC 27867</strain>
    </source>
</reference>
<evidence type="ECO:0000313" key="3">
    <source>
        <dbReference type="EMBL" id="ANP71662.1"/>
    </source>
</evidence>
<comment type="similarity">
    <text evidence="1">Belongs to the asp23 family.</text>
</comment>
<dbReference type="AlphaFoldDB" id="A0A1B1BGH6"/>
<dbReference type="PANTHER" id="PTHR34297:SF3">
    <property type="entry name" value="ALKALINE SHOCK PROTEIN 23"/>
    <property type="match status" value="1"/>
</dbReference>
<dbReference type="STRING" id="670052.PA27867_0695"/>
<dbReference type="RefSeq" id="WP_066593257.1">
    <property type="nucleotide sequence ID" value="NZ_CP016282.1"/>
</dbReference>
<dbReference type="Pfam" id="PF03780">
    <property type="entry name" value="Asp23"/>
    <property type="match status" value="1"/>
</dbReference>
<evidence type="ECO:0000256" key="2">
    <source>
        <dbReference type="SAM" id="MobiDB-lite"/>
    </source>
</evidence>
<protein>
    <submittedName>
        <fullName evidence="3">Alkaline-shock protein</fullName>
    </submittedName>
</protein>
<dbReference type="PANTHER" id="PTHR34297">
    <property type="entry name" value="HYPOTHETICAL CYTOSOLIC PROTEIN-RELATED"/>
    <property type="match status" value="1"/>
</dbReference>
<proteinExistence type="inferred from homology"/>
<keyword evidence="4" id="KW-1185">Reference proteome</keyword>